<name>A0A6I3IXW8_9MICO</name>
<evidence type="ECO:0000313" key="2">
    <source>
        <dbReference type="EMBL" id="MTB73319.1"/>
    </source>
</evidence>
<proteinExistence type="predicted"/>
<feature type="transmembrane region" description="Helical" evidence="1">
    <location>
        <begin position="21"/>
        <end position="40"/>
    </location>
</feature>
<keyword evidence="1" id="KW-0472">Membrane</keyword>
<keyword evidence="1" id="KW-1133">Transmembrane helix</keyword>
<evidence type="ECO:0000313" key="3">
    <source>
        <dbReference type="Proteomes" id="UP000431092"/>
    </source>
</evidence>
<gene>
    <name evidence="2" type="ORF">GGG17_15395</name>
</gene>
<feature type="transmembrane region" description="Helical" evidence="1">
    <location>
        <begin position="106"/>
        <end position="124"/>
    </location>
</feature>
<comment type="caution">
    <text evidence="2">The sequence shown here is derived from an EMBL/GenBank/DDBJ whole genome shotgun (WGS) entry which is preliminary data.</text>
</comment>
<evidence type="ECO:0000256" key="1">
    <source>
        <dbReference type="SAM" id="Phobius"/>
    </source>
</evidence>
<dbReference type="AlphaFoldDB" id="A0A6I3IXW8"/>
<evidence type="ECO:0008006" key="4">
    <source>
        <dbReference type="Google" id="ProtNLM"/>
    </source>
</evidence>
<dbReference type="EMBL" id="WLVL01000056">
    <property type="protein sequence ID" value="MTB73319.1"/>
    <property type="molecule type" value="Genomic_DNA"/>
</dbReference>
<accession>A0A6I3IXW8</accession>
<keyword evidence="3" id="KW-1185">Reference proteome</keyword>
<organism evidence="2 3">
    <name type="scientific">Arsenicicoccus cauae</name>
    <dbReference type="NCBI Taxonomy" id="2663847"/>
    <lineage>
        <taxon>Bacteria</taxon>
        <taxon>Bacillati</taxon>
        <taxon>Actinomycetota</taxon>
        <taxon>Actinomycetes</taxon>
        <taxon>Micrococcales</taxon>
        <taxon>Intrasporangiaceae</taxon>
        <taxon>Arsenicicoccus</taxon>
    </lineage>
</organism>
<keyword evidence="1" id="KW-0812">Transmembrane</keyword>
<dbReference type="Proteomes" id="UP000431092">
    <property type="component" value="Unassembled WGS sequence"/>
</dbReference>
<feature type="transmembrane region" description="Helical" evidence="1">
    <location>
        <begin position="52"/>
        <end position="71"/>
    </location>
</feature>
<dbReference type="RefSeq" id="WP_154594565.1">
    <property type="nucleotide sequence ID" value="NZ_CP171001.1"/>
</dbReference>
<reference evidence="2 3" key="1">
    <citation type="submission" date="2019-11" db="EMBL/GenBank/DDBJ databases">
        <title>Whole genome sequencing identifies a novel species of the genus Arsenicicoccus isolated from human blood.</title>
        <authorList>
            <person name="Jeong J.H."/>
            <person name="Kweon O.J."/>
            <person name="Kim H.R."/>
            <person name="Kim T.-H."/>
            <person name="Ha S.-M."/>
            <person name="Lee M.-K."/>
        </authorList>
    </citation>
    <scope>NUCLEOTIDE SEQUENCE [LARGE SCALE GENOMIC DNA]</scope>
    <source>
        <strain evidence="2 3">MKL-02</strain>
    </source>
</reference>
<protein>
    <recommendedName>
        <fullName evidence="4">Integral membrane protein</fullName>
    </recommendedName>
</protein>
<sequence>MSSNKRARGSSTPARGALWPVAVLVAQTVVAVAAAGYWLVQIVSGRTDEVARSVVELVLFLLAAAGFVALARGLHRGAQWPRTPTVLWHVLLVPVGVSLWQSGELVPAALVLLGVTVAIAGVVLSRPDGPGGDV</sequence>